<dbReference type="EMBL" id="ASGZ01000023">
    <property type="protein sequence ID" value="ESP88845.1"/>
    <property type="molecule type" value="Genomic_DNA"/>
</dbReference>
<name>V4HDW4_9EURY</name>
<organism evidence="1 2">
    <name type="scientific">Candidatus Halobonum tyrrellensis G22</name>
    <dbReference type="NCBI Taxonomy" id="1324957"/>
    <lineage>
        <taxon>Archaea</taxon>
        <taxon>Methanobacteriati</taxon>
        <taxon>Methanobacteriota</taxon>
        <taxon>Stenosarchaea group</taxon>
        <taxon>Halobacteria</taxon>
        <taxon>Halobacteriales</taxon>
        <taxon>Haloferacaceae</taxon>
        <taxon>Candidatus Halobonum</taxon>
    </lineage>
</organism>
<reference evidence="1 2" key="1">
    <citation type="journal article" date="2013" name="Genome Announc.">
        <title>Draft Genome Sequence of 'Candidatus Halobonum tyrrellensis' Strain G22, Isolated from the Hypersaline Waters of Lake Tyrrell, Australia.</title>
        <authorList>
            <person name="Ugalde J.A."/>
            <person name="Narasingarao P."/>
            <person name="Kuo S."/>
            <person name="Podell S."/>
            <person name="Allen E.E."/>
        </authorList>
    </citation>
    <scope>NUCLEOTIDE SEQUENCE [LARGE SCALE GENOMIC DNA]</scope>
    <source>
        <strain evidence="1 2">G22</strain>
    </source>
</reference>
<dbReference type="OrthoDB" id="213303at2157"/>
<proteinExistence type="predicted"/>
<dbReference type="InterPro" id="IPR055950">
    <property type="entry name" value="DUF7528"/>
</dbReference>
<comment type="caution">
    <text evidence="1">The sequence shown here is derived from an EMBL/GenBank/DDBJ whole genome shotgun (WGS) entry which is preliminary data.</text>
</comment>
<dbReference type="AlphaFoldDB" id="V4HDW4"/>
<dbReference type="Pfam" id="PF24372">
    <property type="entry name" value="DUF7528"/>
    <property type="match status" value="1"/>
</dbReference>
<evidence type="ECO:0000313" key="2">
    <source>
        <dbReference type="Proteomes" id="UP000017840"/>
    </source>
</evidence>
<dbReference type="Proteomes" id="UP000017840">
    <property type="component" value="Unassembled WGS sequence"/>
</dbReference>
<dbReference type="eggNOG" id="arCOG09271">
    <property type="taxonomic scope" value="Archaea"/>
</dbReference>
<gene>
    <name evidence="1" type="ORF">K933_07107</name>
</gene>
<sequence length="133" mass="14549">MVLTLDGEEHALSRAAARALRDRLSAAVAGRREFLYTAGEHRADGSYAVERRAAESAGHTKVFERFGALERLYDRLPRTFTAEDVGAPGLTGGRRHVVLRHLAEHPGFDCELVARQPLTVRKRAAAVDTDDGA</sequence>
<dbReference type="RefSeq" id="WP_023394008.1">
    <property type="nucleotide sequence ID" value="NZ_ASGZ01000023.1"/>
</dbReference>
<protein>
    <submittedName>
        <fullName evidence="1">Uncharacterized protein</fullName>
    </submittedName>
</protein>
<accession>V4HDW4</accession>
<keyword evidence="2" id="KW-1185">Reference proteome</keyword>
<evidence type="ECO:0000313" key="1">
    <source>
        <dbReference type="EMBL" id="ESP88845.1"/>
    </source>
</evidence>